<keyword evidence="10" id="KW-0234">DNA repair</keyword>
<dbReference type="SMART" id="SM00487">
    <property type="entry name" value="DEXDc"/>
    <property type="match status" value="1"/>
</dbReference>
<evidence type="ECO:0000256" key="6">
    <source>
        <dbReference type="ARBA" id="ARBA00022801"/>
    </source>
</evidence>
<keyword evidence="5" id="KW-0227">DNA damage</keyword>
<dbReference type="InterPro" id="IPR027417">
    <property type="entry name" value="P-loop_NTPase"/>
</dbReference>
<evidence type="ECO:0000256" key="9">
    <source>
        <dbReference type="ARBA" id="ARBA00023125"/>
    </source>
</evidence>
<dbReference type="InterPro" id="IPR016197">
    <property type="entry name" value="Chromo-like_dom_sf"/>
</dbReference>
<evidence type="ECO:0000313" key="14">
    <source>
        <dbReference type="EMBL" id="OBZ75414.1"/>
    </source>
</evidence>
<dbReference type="Gene3D" id="3.40.50.10810">
    <property type="entry name" value="Tandem AAA-ATPase domain"/>
    <property type="match status" value="1"/>
</dbReference>
<dbReference type="PROSITE" id="PS51192">
    <property type="entry name" value="HELICASE_ATP_BIND_1"/>
    <property type="match status" value="1"/>
</dbReference>
<dbReference type="Gene3D" id="2.40.50.40">
    <property type="match status" value="1"/>
</dbReference>
<evidence type="ECO:0000259" key="13">
    <source>
        <dbReference type="PROSITE" id="PS51192"/>
    </source>
</evidence>
<dbReference type="InterPro" id="IPR038718">
    <property type="entry name" value="SNF2-like_sf"/>
</dbReference>
<feature type="compositionally biased region" description="Basic residues" evidence="12">
    <location>
        <begin position="62"/>
        <end position="72"/>
    </location>
</feature>
<reference evidence="14 15" key="1">
    <citation type="submission" date="2016-03" db="EMBL/GenBank/DDBJ databases">
        <title>Whole genome sequencing of Grifola frondosa 9006-11.</title>
        <authorList>
            <person name="Min B."/>
            <person name="Park H."/>
            <person name="Kim J.-G."/>
            <person name="Cho H."/>
            <person name="Oh Y.-L."/>
            <person name="Kong W.-S."/>
            <person name="Choi I.-G."/>
        </authorList>
    </citation>
    <scope>NUCLEOTIDE SEQUENCE [LARGE SCALE GENOMIC DNA]</scope>
    <source>
        <strain evidence="14 15">9006-11</strain>
    </source>
</reference>
<dbReference type="PANTHER" id="PTHR45629">
    <property type="entry name" value="SNF2/RAD54 FAMILY MEMBER"/>
    <property type="match status" value="1"/>
</dbReference>
<dbReference type="OrthoDB" id="413460at2759"/>
<dbReference type="SUPFAM" id="SSF54160">
    <property type="entry name" value="Chromo domain-like"/>
    <property type="match status" value="1"/>
</dbReference>
<dbReference type="GO" id="GO:0005634">
    <property type="term" value="C:nucleus"/>
    <property type="evidence" value="ECO:0007669"/>
    <property type="project" value="UniProtKB-SubCell"/>
</dbReference>
<dbReference type="InterPro" id="IPR050496">
    <property type="entry name" value="SNF2_RAD54_helicase_repair"/>
</dbReference>
<dbReference type="EMBL" id="LUGG01000004">
    <property type="protein sequence ID" value="OBZ75414.1"/>
    <property type="molecule type" value="Genomic_DNA"/>
</dbReference>
<keyword evidence="15" id="KW-1185">Reference proteome</keyword>
<gene>
    <name evidence="14" type="primary">rhp54</name>
    <name evidence="14" type="ORF">A0H81_04296</name>
</gene>
<keyword evidence="8" id="KW-0067">ATP-binding</keyword>
<feature type="region of interest" description="Disordered" evidence="12">
    <location>
        <begin position="674"/>
        <end position="757"/>
    </location>
</feature>
<dbReference type="GO" id="GO:0005524">
    <property type="term" value="F:ATP binding"/>
    <property type="evidence" value="ECO:0007669"/>
    <property type="project" value="UniProtKB-KW"/>
</dbReference>
<feature type="compositionally biased region" description="Pro residues" evidence="12">
    <location>
        <begin position="264"/>
        <end position="274"/>
    </location>
</feature>
<feature type="region of interest" description="Disordered" evidence="12">
    <location>
        <begin position="315"/>
        <end position="357"/>
    </location>
</feature>
<accession>A0A1C7MK59</accession>
<dbReference type="FunFam" id="3.40.50.10810:FF:000010">
    <property type="entry name" value="DNA repair and recombination protein RAD54-like"/>
    <property type="match status" value="1"/>
</dbReference>
<feature type="compositionally biased region" description="Basic and acidic residues" evidence="12">
    <location>
        <begin position="120"/>
        <end position="129"/>
    </location>
</feature>
<dbReference type="InterPro" id="IPR013967">
    <property type="entry name" value="Rad54_N"/>
</dbReference>
<dbReference type="STRING" id="5627.A0A1C7MK59"/>
<dbReference type="Gene3D" id="1.20.120.850">
    <property type="entry name" value="SWI2/SNF2 ATPases, N-terminal domain"/>
    <property type="match status" value="1"/>
</dbReference>
<dbReference type="GO" id="GO:0015616">
    <property type="term" value="F:DNA translocase activity"/>
    <property type="evidence" value="ECO:0007669"/>
    <property type="project" value="TreeGrafter"/>
</dbReference>
<sequence length="1456" mass="162084">MSEVEEEYEVESILKAKVVKKKGNKFWLFWVKWKNYDIKDNTDVNDLSQFAIEEEVFPSGPPRRKKVHKKAKPPPPAQNPNSETEVRSLIGDEVPMQGKKRRSPITSAPSQAPLKRKRARVSESTRVETIDLTSPERPLTRKRSMPELTTQSWSTRNNAADSSSSRHASGTRFSPGGRRDKITKRRKVSRIVSSPDELSLLPEKSECGTKSTPVTEDLVECRATVSSPHGSLFSDGDEGIMDQDVPPTDPPSPFGVPTLLEPKLPSPPLAPPSMPVHRARAANPKVKIVDDPFLPGALDGALAVKARLIRQRVSANNDMAQSSPSSSRATKEPSTSRPVARISSTRAGPGRSSSNMRVESSLLVAQNGKLTTLGRKSTNIVADRVQQRGVYREHATSSILEIRGIGDEVPGLGLRGLEHLAPVSVPTGEELLQAAGFDAAAAADLPDFQDDAEGSVDPDTRRSHSVHSVTVIEQVEKQVEELPPDNLASGTDGGISENMKNGNSEQLAQDIGIKAQEGVGEKTLSTVSTFASVSNTVKAAWKQSTIFGPFGLGLDRLPSVQETAGQSSLTSAKHALFLNLDSSVSLPTNLKDPHPSDSFSGLLNKSMKGAPGKFYKEQYALLLLDSLKAKGSYGRLTLEDGADESQRKHFERFKSRLESGNLMLRRVPVTPDGKVVDRLQESSRINKPYKPPTSIVERHQPERKRKRVSYKDAQADSDASGTENEAGPKKKKKKVDKNGFAERPLDNNIQHFPVYKPKPFDHVSRRFSIPVMKNKDGEIIPTTPSNVALGIRPQANIIPRPLHDPMEDHAIVLYDPTIDYRETDEERVEREKEEARERALKEAQEKTAGLYNPHKSLRELLGGGKDKKKKKDKVPVVIDPRLTKVLRPHQVEGVKFLYKCTTGMIVENQYGCIMADEMGLGKTLQCIALLWTLLKQSPHAGKPTIDKCIIACPSSLVKNWANELVKWLGKDAVTALAIDGKGGKAEMLERVARWVAAAGRNVSQPVMIVSYETLRTLSVHLANCTIGLLLCDEGHRLKNSESLTFQALNGLNVRRRVILSGTPIQNDLSEYFSLLNFANPDFLGSKNDFRKNFENAIIRGRDADASDANKAESEKKLKELGGLVQKFIIRRTNDLLSKYLPVKYEQVVFCGLSEFQLSLYRLFISSPEIQALLRGADSQPLKAINILKKLCNHPELLDLPGDLRGSEHLLPEGFNGAGCSARDRGRNQTVHCEWGGKFLVLERFLHRIHTETTDKIVLISNYTQTLDLFEKLLRSKKYGYFRLDGTMTISKRQKLVDQFNDPNGKEFIFLLNWNPAADQQALARVWRDGQKKECFVYRFISTGTIEEKIFQRQANKQALSSAVVDEKEDTERHFSLDSLRKLFLFNDKTLCETHETFKCKRCKDGRQLIKAPALLYGDASTWNHFTNAELKNNHDDLLRAEVGLPEVSFVFQYISH</sequence>
<dbReference type="Gene3D" id="3.40.50.300">
    <property type="entry name" value="P-loop containing nucleotide triphosphate hydrolases"/>
    <property type="match status" value="1"/>
</dbReference>
<dbReference type="Pfam" id="PF08658">
    <property type="entry name" value="Rad54_N"/>
    <property type="match status" value="1"/>
</dbReference>
<evidence type="ECO:0000256" key="4">
    <source>
        <dbReference type="ARBA" id="ARBA00022741"/>
    </source>
</evidence>
<evidence type="ECO:0000256" key="10">
    <source>
        <dbReference type="ARBA" id="ARBA00023204"/>
    </source>
</evidence>
<keyword evidence="3" id="KW-0597">Phosphoprotein</keyword>
<evidence type="ECO:0000256" key="2">
    <source>
        <dbReference type="ARBA" id="ARBA00007025"/>
    </source>
</evidence>
<proteinExistence type="inferred from homology"/>
<evidence type="ECO:0000256" key="12">
    <source>
        <dbReference type="SAM" id="MobiDB-lite"/>
    </source>
</evidence>
<comment type="similarity">
    <text evidence="2">Belongs to the SNF2/RAD54 helicase family.</text>
</comment>
<dbReference type="Pfam" id="PF00271">
    <property type="entry name" value="Helicase_C"/>
    <property type="match status" value="1"/>
</dbReference>
<keyword evidence="6" id="KW-0378">Hydrolase</keyword>
<dbReference type="InterPro" id="IPR049730">
    <property type="entry name" value="SNF2/RAD54-like_C"/>
</dbReference>
<feature type="domain" description="Helicase ATP-binding" evidence="13">
    <location>
        <begin position="903"/>
        <end position="1081"/>
    </location>
</feature>
<comment type="subcellular location">
    <subcellularLocation>
        <location evidence="1">Nucleus</location>
    </subcellularLocation>
</comment>
<organism evidence="14 15">
    <name type="scientific">Grifola frondosa</name>
    <name type="common">Maitake</name>
    <name type="synonym">Polyporus frondosus</name>
    <dbReference type="NCBI Taxonomy" id="5627"/>
    <lineage>
        <taxon>Eukaryota</taxon>
        <taxon>Fungi</taxon>
        <taxon>Dikarya</taxon>
        <taxon>Basidiomycota</taxon>
        <taxon>Agaricomycotina</taxon>
        <taxon>Agaricomycetes</taxon>
        <taxon>Polyporales</taxon>
        <taxon>Grifolaceae</taxon>
        <taxon>Grifola</taxon>
    </lineage>
</organism>
<dbReference type="InterPro" id="IPR001650">
    <property type="entry name" value="Helicase_C-like"/>
</dbReference>
<dbReference type="PANTHER" id="PTHR45629:SF7">
    <property type="entry name" value="DNA EXCISION REPAIR PROTEIN ERCC-6-RELATED"/>
    <property type="match status" value="1"/>
</dbReference>
<dbReference type="GO" id="GO:0004386">
    <property type="term" value="F:helicase activity"/>
    <property type="evidence" value="ECO:0007669"/>
    <property type="project" value="UniProtKB-KW"/>
</dbReference>
<feature type="compositionally biased region" description="Polar residues" evidence="12">
    <location>
        <begin position="147"/>
        <end position="172"/>
    </location>
</feature>
<keyword evidence="9" id="KW-0238">DNA-binding</keyword>
<evidence type="ECO:0000256" key="3">
    <source>
        <dbReference type="ARBA" id="ARBA00022553"/>
    </source>
</evidence>
<dbReference type="CDD" id="cd18793">
    <property type="entry name" value="SF2_C_SNF"/>
    <property type="match status" value="1"/>
</dbReference>
<dbReference type="GO" id="GO:0016817">
    <property type="term" value="F:hydrolase activity, acting on acid anhydrides"/>
    <property type="evidence" value="ECO:0007669"/>
    <property type="project" value="InterPro"/>
</dbReference>
<evidence type="ECO:0000256" key="8">
    <source>
        <dbReference type="ARBA" id="ARBA00022840"/>
    </source>
</evidence>
<feature type="compositionally biased region" description="Basic and acidic residues" evidence="12">
    <location>
        <begin position="736"/>
        <end position="745"/>
    </location>
</feature>
<dbReference type="Pfam" id="PF00176">
    <property type="entry name" value="SNF2-rel_dom"/>
    <property type="match status" value="1"/>
</dbReference>
<keyword evidence="11" id="KW-0539">Nucleus</keyword>
<evidence type="ECO:0000256" key="1">
    <source>
        <dbReference type="ARBA" id="ARBA00004123"/>
    </source>
</evidence>
<keyword evidence="7" id="KW-0347">Helicase</keyword>
<dbReference type="GO" id="GO:0007131">
    <property type="term" value="P:reciprocal meiotic recombination"/>
    <property type="evidence" value="ECO:0007669"/>
    <property type="project" value="TreeGrafter"/>
</dbReference>
<dbReference type="GO" id="GO:0045003">
    <property type="term" value="P:double-strand break repair via synthesis-dependent strand annealing"/>
    <property type="evidence" value="ECO:0007669"/>
    <property type="project" value="TreeGrafter"/>
</dbReference>
<evidence type="ECO:0000256" key="11">
    <source>
        <dbReference type="ARBA" id="ARBA00023242"/>
    </source>
</evidence>
<feature type="region of interest" description="Disordered" evidence="12">
    <location>
        <begin position="225"/>
        <end position="278"/>
    </location>
</feature>
<dbReference type="SUPFAM" id="SSF52540">
    <property type="entry name" value="P-loop containing nucleoside triphosphate hydrolases"/>
    <property type="match status" value="2"/>
</dbReference>
<evidence type="ECO:0000256" key="5">
    <source>
        <dbReference type="ARBA" id="ARBA00022763"/>
    </source>
</evidence>
<dbReference type="Proteomes" id="UP000092993">
    <property type="component" value="Unassembled WGS sequence"/>
</dbReference>
<evidence type="ECO:0000313" key="15">
    <source>
        <dbReference type="Proteomes" id="UP000092993"/>
    </source>
</evidence>
<feature type="region of interest" description="Disordered" evidence="12">
    <location>
        <begin position="58"/>
        <end position="212"/>
    </location>
</feature>
<protein>
    <submittedName>
        <fullName evidence="14">DNA repair protein rhp54</fullName>
    </submittedName>
</protein>
<name>A0A1C7MK59_GRIFR</name>
<dbReference type="InterPro" id="IPR014001">
    <property type="entry name" value="Helicase_ATP-bd"/>
</dbReference>
<comment type="caution">
    <text evidence="14">The sequence shown here is derived from an EMBL/GenBank/DDBJ whole genome shotgun (WGS) entry which is preliminary data.</text>
</comment>
<evidence type="ECO:0000256" key="7">
    <source>
        <dbReference type="ARBA" id="ARBA00022806"/>
    </source>
</evidence>
<keyword evidence="4" id="KW-0547">Nucleotide-binding</keyword>
<dbReference type="GO" id="GO:0003677">
    <property type="term" value="F:DNA binding"/>
    <property type="evidence" value="ECO:0007669"/>
    <property type="project" value="UniProtKB-KW"/>
</dbReference>
<dbReference type="InterPro" id="IPR000330">
    <property type="entry name" value="SNF2_N"/>
</dbReference>